<dbReference type="GO" id="GO:0006405">
    <property type="term" value="P:RNA export from nucleus"/>
    <property type="evidence" value="ECO:0007669"/>
    <property type="project" value="TreeGrafter"/>
</dbReference>
<comment type="caution">
    <text evidence="6">The sequence shown here is derived from an EMBL/GenBank/DDBJ whole genome shotgun (WGS) entry which is preliminary data.</text>
</comment>
<accession>A0A3M7PMU6</accession>
<reference evidence="6 7" key="1">
    <citation type="journal article" date="2018" name="Sci. Rep.">
        <title>Genomic signatures of local adaptation to the degree of environmental predictability in rotifers.</title>
        <authorList>
            <person name="Franch-Gras L."/>
            <person name="Hahn C."/>
            <person name="Garcia-Roger E.M."/>
            <person name="Carmona M.J."/>
            <person name="Serra M."/>
            <person name="Gomez A."/>
        </authorList>
    </citation>
    <scope>NUCLEOTIDE SEQUENCE [LARGE SCALE GENOMIC DNA]</scope>
    <source>
        <strain evidence="6">HYR1</strain>
    </source>
</reference>
<evidence type="ECO:0000256" key="2">
    <source>
        <dbReference type="ARBA" id="ARBA00007373"/>
    </source>
</evidence>
<dbReference type="Gene3D" id="1.25.40.440">
    <property type="entry name" value="Nucleoporin, helical domain, central subdomain"/>
    <property type="match status" value="1"/>
</dbReference>
<dbReference type="PANTHER" id="PTHR10350">
    <property type="entry name" value="NUCLEAR PORE COMPLEX PROTEIN NUP155"/>
    <property type="match status" value="1"/>
</dbReference>
<sequence>YIDDNACTDLLNQSLKQMCPSLYTNENAIFSKACEKLKQALNIKNDSYERDRLLKEAVELVKQIGYVANLGQVCDMLHTAGCYEAIFELCITAAEKRDPQNIALYYYRKNEPPEDIQGQHYYQLRTECYKSMLDCLNNLVKTPSYSLAQQKTSAFISKEKLEEEINYLIRYVVNSKDELAQVSLFNWMVSNGFEKKLVTLDSTFLEFYLIRQYENQSKNRIYLDLLWRHYDYKKDYIKASKVLITLAEKESATSISLRERVEYLTQAIVALNSSQKSSVKDEIAELNDRKDVALLQERIFEELGKIEPRTEAIQEAMGLLDSRLYDITKLFYEFAEKFELSQYKLAIFKMSRHEDPNFIEIFWKQIVANENDKLNRPDMKPSDLKHELAENIILIAKDYIDDEKYFPLNLLIDSLEFVSLARGFEPEWCCSLLRRLNLPFEQLIQAYNEVYLKKDIKWAENSSRFINGIYCLIELFTKAPRATSETDK</sequence>
<organism evidence="6 7">
    <name type="scientific">Brachionus plicatilis</name>
    <name type="common">Marine rotifer</name>
    <name type="synonym">Brachionus muelleri</name>
    <dbReference type="NCBI Taxonomy" id="10195"/>
    <lineage>
        <taxon>Eukaryota</taxon>
        <taxon>Metazoa</taxon>
        <taxon>Spiralia</taxon>
        <taxon>Gnathifera</taxon>
        <taxon>Rotifera</taxon>
        <taxon>Eurotatoria</taxon>
        <taxon>Monogononta</taxon>
        <taxon>Pseudotrocha</taxon>
        <taxon>Ploima</taxon>
        <taxon>Brachionidae</taxon>
        <taxon>Brachionus</taxon>
    </lineage>
</organism>
<evidence type="ECO:0000256" key="1">
    <source>
        <dbReference type="ARBA" id="ARBA00004123"/>
    </source>
</evidence>
<dbReference type="InterPro" id="IPR042538">
    <property type="entry name" value="Nucleoporin_Nup155_C_3"/>
</dbReference>
<dbReference type="Gene3D" id="1.25.40.450">
    <property type="entry name" value="Nucleoporin, helical domain, N-terminal subdomain"/>
    <property type="match status" value="1"/>
</dbReference>
<dbReference type="GO" id="GO:0017056">
    <property type="term" value="F:structural constituent of nuclear pore"/>
    <property type="evidence" value="ECO:0007669"/>
    <property type="project" value="InterPro"/>
</dbReference>
<dbReference type="AlphaFoldDB" id="A0A3M7PMU6"/>
<dbReference type="InterPro" id="IPR042533">
    <property type="entry name" value="Nucleoporin_Nup155_C_1"/>
</dbReference>
<comment type="similarity">
    <text evidence="2">Belongs to the non-repetitive/WGA-negative nucleoporin family.</text>
</comment>
<dbReference type="GO" id="GO:0006606">
    <property type="term" value="P:protein import into nucleus"/>
    <property type="evidence" value="ECO:0007669"/>
    <property type="project" value="TreeGrafter"/>
</dbReference>
<keyword evidence="7" id="KW-1185">Reference proteome</keyword>
<keyword evidence="3" id="KW-0813">Transport</keyword>
<evidence type="ECO:0000256" key="4">
    <source>
        <dbReference type="ARBA" id="ARBA00023242"/>
    </source>
</evidence>
<dbReference type="GO" id="GO:0000972">
    <property type="term" value="P:transcription-dependent tethering of RNA polymerase II gene DNA at nuclear periphery"/>
    <property type="evidence" value="ECO:0007669"/>
    <property type="project" value="TreeGrafter"/>
</dbReference>
<evidence type="ECO:0000259" key="5">
    <source>
        <dbReference type="Pfam" id="PF03177"/>
    </source>
</evidence>
<dbReference type="GO" id="GO:0036228">
    <property type="term" value="P:protein localization to nuclear inner membrane"/>
    <property type="evidence" value="ECO:0007669"/>
    <property type="project" value="TreeGrafter"/>
</dbReference>
<dbReference type="PANTHER" id="PTHR10350:SF6">
    <property type="entry name" value="NUCLEAR PORE COMPLEX PROTEIN NUP155"/>
    <property type="match status" value="1"/>
</dbReference>
<dbReference type="STRING" id="10195.A0A3M7PMU6"/>
<name>A0A3M7PMU6_BRAPC</name>
<dbReference type="InterPro" id="IPR004870">
    <property type="entry name" value="Nucleoporin_Nup155"/>
</dbReference>
<feature type="non-terminal residue" evidence="6">
    <location>
        <position position="1"/>
    </location>
</feature>
<evidence type="ECO:0000313" key="7">
    <source>
        <dbReference type="Proteomes" id="UP000276133"/>
    </source>
</evidence>
<proteinExistence type="inferred from homology"/>
<dbReference type="OrthoDB" id="338970at2759"/>
<protein>
    <submittedName>
        <fullName evidence="6">Nuclear pore complex protein Nup155-like</fullName>
    </submittedName>
</protein>
<comment type="subcellular location">
    <subcellularLocation>
        <location evidence="1">Nucleus</location>
    </subcellularLocation>
</comment>
<dbReference type="Pfam" id="PF03177">
    <property type="entry name" value="Nucleoporin_C"/>
    <property type="match status" value="1"/>
</dbReference>
<dbReference type="InterPro" id="IPR042537">
    <property type="entry name" value="Nucleoporin_Nup155_C_2"/>
</dbReference>
<evidence type="ECO:0000313" key="6">
    <source>
        <dbReference type="EMBL" id="RNA00061.1"/>
    </source>
</evidence>
<gene>
    <name evidence="6" type="ORF">BpHYR1_026866</name>
</gene>
<dbReference type="Gene3D" id="1.20.120.1880">
    <property type="entry name" value="Nucleoporin, helical C-terminal domain"/>
    <property type="match status" value="1"/>
</dbReference>
<dbReference type="FunFam" id="1.25.40.440:FF:000001">
    <property type="entry name" value="Nuclear pore complex subunit"/>
    <property type="match status" value="1"/>
</dbReference>
<feature type="domain" description="Nucleoporin Nup133/Nup155-like C-terminal" evidence="5">
    <location>
        <begin position="1"/>
        <end position="476"/>
    </location>
</feature>
<dbReference type="Proteomes" id="UP000276133">
    <property type="component" value="Unassembled WGS sequence"/>
</dbReference>
<keyword evidence="4" id="KW-0539">Nucleus</keyword>
<dbReference type="GO" id="GO:0044611">
    <property type="term" value="C:nuclear pore inner ring"/>
    <property type="evidence" value="ECO:0007669"/>
    <property type="project" value="TreeGrafter"/>
</dbReference>
<evidence type="ECO:0000256" key="3">
    <source>
        <dbReference type="ARBA" id="ARBA00022448"/>
    </source>
</evidence>
<dbReference type="EMBL" id="REGN01009941">
    <property type="protein sequence ID" value="RNA00061.1"/>
    <property type="molecule type" value="Genomic_DNA"/>
</dbReference>
<dbReference type="InterPro" id="IPR007187">
    <property type="entry name" value="Nucleoporin_Nup133/Nup155_C"/>
</dbReference>